<dbReference type="OrthoDB" id="7631981at2"/>
<evidence type="ECO:0000313" key="2">
    <source>
        <dbReference type="Proteomes" id="UP000273675"/>
    </source>
</evidence>
<dbReference type="EMBL" id="RBIM01000003">
    <property type="protein sequence ID" value="RKR00392.1"/>
    <property type="molecule type" value="Genomic_DNA"/>
</dbReference>
<protein>
    <recommendedName>
        <fullName evidence="3">SpoIIAA-like protein</fullName>
    </recommendedName>
</protein>
<dbReference type="Proteomes" id="UP000273675">
    <property type="component" value="Unassembled WGS sequence"/>
</dbReference>
<sequence length="133" mass="14906">MVQAYSMEGFEIRIDGSVLEMRTEGTRTVGMGRDSGRSFESFLAHSDVSGVLFDVRGAHYDFTPDAWEERARVIARICTPYPTAFVGRPDQDGQIGRVMELLEARGGSALHCRSRQSARVWLDGHRTDPARKE</sequence>
<gene>
    <name evidence="1" type="ORF">C7435_1600</name>
</gene>
<comment type="caution">
    <text evidence="1">The sequence shown here is derived from an EMBL/GenBank/DDBJ whole genome shotgun (WGS) entry which is preliminary data.</text>
</comment>
<organism evidence="1 2">
    <name type="scientific">Maricaulis maris</name>
    <dbReference type="NCBI Taxonomy" id="74318"/>
    <lineage>
        <taxon>Bacteria</taxon>
        <taxon>Pseudomonadati</taxon>
        <taxon>Pseudomonadota</taxon>
        <taxon>Alphaproteobacteria</taxon>
        <taxon>Maricaulales</taxon>
        <taxon>Maricaulaceae</taxon>
        <taxon>Maricaulis</taxon>
    </lineage>
</organism>
<evidence type="ECO:0008006" key="3">
    <source>
        <dbReference type="Google" id="ProtNLM"/>
    </source>
</evidence>
<proteinExistence type="predicted"/>
<dbReference type="AlphaFoldDB" id="A0A495DDL2"/>
<accession>A0A495DDL2</accession>
<name>A0A495DDL2_9PROT</name>
<dbReference type="RefSeq" id="WP_075189025.1">
    <property type="nucleotide sequence ID" value="NZ_RBIM01000003.1"/>
</dbReference>
<evidence type="ECO:0000313" key="1">
    <source>
        <dbReference type="EMBL" id="RKR00392.1"/>
    </source>
</evidence>
<reference evidence="1 2" key="1">
    <citation type="submission" date="2018-10" db="EMBL/GenBank/DDBJ databases">
        <title>Genomic Encyclopedia of Type Strains, Phase IV (KMG-IV): sequencing the most valuable type-strain genomes for metagenomic binning, comparative biology and taxonomic classification.</title>
        <authorList>
            <person name="Goeker M."/>
        </authorList>
    </citation>
    <scope>NUCLEOTIDE SEQUENCE [LARGE SCALE GENOMIC DNA]</scope>
    <source>
        <strain evidence="1 2">DSM 4734</strain>
    </source>
</reference>